<sequence length="163" mass="18923">MTLTMQEIKHVDSKHPELKRKLILEIEQMHPSIDSDLLDATITGFLLFDNSNGADQVLTSWILYVKALPDTESIPNKSLTASQLRNKSEVIMDYNKWLSSGSNFPPEIMKMMNEETIKIAKQFVRTDNSTTLYELIKNWEVKTFNTYTADKKTRVIEFVKQYK</sequence>
<gene>
    <name evidence="1" type="ORF">B6254_1226</name>
</gene>
<protein>
    <submittedName>
        <fullName evidence="1">Uncharacterized protein</fullName>
    </submittedName>
</protein>
<dbReference type="AlphaFoldDB" id="A0A2S1KRJ1"/>
<evidence type="ECO:0000313" key="2">
    <source>
        <dbReference type="Proteomes" id="UP000244870"/>
    </source>
</evidence>
<dbReference type="RefSeq" id="WP_108730463.1">
    <property type="nucleotide sequence ID" value="NZ_CP020928.1"/>
</dbReference>
<dbReference type="EMBL" id="CP020928">
    <property type="protein sequence ID" value="AWF95631.1"/>
    <property type="molecule type" value="Genomic_DNA"/>
</dbReference>
<organism evidence="1 2">
    <name type="scientific">Weissella cibaria</name>
    <dbReference type="NCBI Taxonomy" id="137591"/>
    <lineage>
        <taxon>Bacteria</taxon>
        <taxon>Bacillati</taxon>
        <taxon>Bacillota</taxon>
        <taxon>Bacilli</taxon>
        <taxon>Lactobacillales</taxon>
        <taxon>Lactobacillaceae</taxon>
        <taxon>Weissella</taxon>
    </lineage>
</organism>
<dbReference type="Proteomes" id="UP000244870">
    <property type="component" value="Chromosome"/>
</dbReference>
<proteinExistence type="predicted"/>
<reference evidence="1 2" key="1">
    <citation type="submission" date="2017-04" db="EMBL/GenBank/DDBJ databases">
        <title>Weissella cibaria strain m2 complete genome.</title>
        <authorList>
            <person name="Pan Q."/>
            <person name="Tan M."/>
            <person name="Yao F."/>
            <person name="Su S."/>
        </authorList>
    </citation>
    <scope>NUCLEOTIDE SEQUENCE [LARGE SCALE GENOMIC DNA]</scope>
    <source>
        <strain evidence="1 2">M2</strain>
    </source>
</reference>
<name>A0A2S1KRJ1_9LACO</name>
<accession>A0A2S1KRJ1</accession>
<evidence type="ECO:0000313" key="1">
    <source>
        <dbReference type="EMBL" id="AWF95631.1"/>
    </source>
</evidence>